<dbReference type="Pfam" id="PF03330">
    <property type="entry name" value="DPBB_1"/>
    <property type="match status" value="1"/>
</dbReference>
<evidence type="ECO:0000313" key="4">
    <source>
        <dbReference type="EMBL" id="KAL2548026.1"/>
    </source>
</evidence>
<dbReference type="InterPro" id="IPR036908">
    <property type="entry name" value="RlpA-like_sf"/>
</dbReference>
<dbReference type="PANTHER" id="PTHR31692:SF2">
    <property type="entry name" value="EXPANSIN-LIKE B1"/>
    <property type="match status" value="1"/>
</dbReference>
<feature type="domain" description="Expansin-like CBD" evidence="3">
    <location>
        <begin position="151"/>
        <end position="232"/>
    </location>
</feature>
<dbReference type="EMBL" id="JBFOLJ010000003">
    <property type="protein sequence ID" value="KAL2548026.1"/>
    <property type="molecule type" value="Genomic_DNA"/>
</dbReference>
<dbReference type="PANTHER" id="PTHR31692">
    <property type="entry name" value="EXPANSIN-B3"/>
    <property type="match status" value="1"/>
</dbReference>
<dbReference type="InterPro" id="IPR007118">
    <property type="entry name" value="Expan_Lol_pI"/>
</dbReference>
<proteinExistence type="inferred from homology"/>
<feature type="domain" description="Expansin-like EG45" evidence="2">
    <location>
        <begin position="35"/>
        <end position="138"/>
    </location>
</feature>
<protein>
    <submittedName>
        <fullName evidence="4">Expansin-like B1</fullName>
    </submittedName>
</protein>
<evidence type="ECO:0000313" key="5">
    <source>
        <dbReference type="Proteomes" id="UP001604277"/>
    </source>
</evidence>
<dbReference type="InterPro" id="IPR009009">
    <property type="entry name" value="RlpA-like_DPBB"/>
</dbReference>
<dbReference type="SUPFAM" id="SSF49590">
    <property type="entry name" value="PHL pollen allergen"/>
    <property type="match status" value="1"/>
</dbReference>
<accession>A0ABD1WEC2</accession>
<keyword evidence="5" id="KW-1185">Reference proteome</keyword>
<dbReference type="PROSITE" id="PS50842">
    <property type="entry name" value="EXPANSIN_EG45"/>
    <property type="match status" value="1"/>
</dbReference>
<sequence length="237" mass="26539">MVNEKLNMQFVVAKELIVSSRATYYGSPDCKGTPTGACGFGEYGRTVNNGEVTGVSRLYRNGSGCGACYQVRCKIPAHCSDEGVKVVATDYGEGDRTDFIMSTRGYTKLARPNMAAELFAYGVVDVEYNRVPCRHGRSLALKVHENSNYPYYLAIVPLYSDGISDINAMYIWQDREWRPMRRAFGTVFDIPNPPKQPLAIRVQFIGPQTKVEWAQSTNAIPEDWEVGVVYDTDFQIN</sequence>
<dbReference type="Proteomes" id="UP001604277">
    <property type="component" value="Unassembled WGS sequence"/>
</dbReference>
<organism evidence="4 5">
    <name type="scientific">Forsythia ovata</name>
    <dbReference type="NCBI Taxonomy" id="205694"/>
    <lineage>
        <taxon>Eukaryota</taxon>
        <taxon>Viridiplantae</taxon>
        <taxon>Streptophyta</taxon>
        <taxon>Embryophyta</taxon>
        <taxon>Tracheophyta</taxon>
        <taxon>Spermatophyta</taxon>
        <taxon>Magnoliopsida</taxon>
        <taxon>eudicotyledons</taxon>
        <taxon>Gunneridae</taxon>
        <taxon>Pentapetalae</taxon>
        <taxon>asterids</taxon>
        <taxon>lamiids</taxon>
        <taxon>Lamiales</taxon>
        <taxon>Oleaceae</taxon>
        <taxon>Forsythieae</taxon>
        <taxon>Forsythia</taxon>
    </lineage>
</organism>
<reference evidence="5" key="1">
    <citation type="submission" date="2024-07" db="EMBL/GenBank/DDBJ databases">
        <title>Two chromosome-level genome assemblies of Korean endemic species Abeliophyllum distichum and Forsythia ovata (Oleaceae).</title>
        <authorList>
            <person name="Jang H."/>
        </authorList>
    </citation>
    <scope>NUCLEOTIDE SEQUENCE [LARGE SCALE GENOMIC DNA]</scope>
</reference>
<dbReference type="SUPFAM" id="SSF50685">
    <property type="entry name" value="Barwin-like endoglucanases"/>
    <property type="match status" value="1"/>
</dbReference>
<comment type="similarity">
    <text evidence="1">Belongs to the expansin family.</text>
</comment>
<dbReference type="PROSITE" id="PS50843">
    <property type="entry name" value="EXPANSIN_CBD"/>
    <property type="match status" value="1"/>
</dbReference>
<evidence type="ECO:0000256" key="1">
    <source>
        <dbReference type="RuleBase" id="RU003460"/>
    </source>
</evidence>
<dbReference type="GO" id="GO:0009653">
    <property type="term" value="P:anatomical structure morphogenesis"/>
    <property type="evidence" value="ECO:0007669"/>
    <property type="project" value="UniProtKB-ARBA"/>
</dbReference>
<name>A0ABD1WEC2_9LAMI</name>
<dbReference type="CDD" id="cd22277">
    <property type="entry name" value="DPBB_EXLB_N"/>
    <property type="match status" value="1"/>
</dbReference>
<gene>
    <name evidence="4" type="ORF">Fot_09556</name>
</gene>
<dbReference type="AlphaFoldDB" id="A0ABD1WEC2"/>
<dbReference type="Gene3D" id="2.60.40.760">
    <property type="entry name" value="Expansin, cellulose-binding-like domain"/>
    <property type="match status" value="1"/>
</dbReference>
<dbReference type="Gene3D" id="2.40.40.10">
    <property type="entry name" value="RlpA-like domain"/>
    <property type="match status" value="1"/>
</dbReference>
<comment type="caution">
    <text evidence="4">The sequence shown here is derived from an EMBL/GenBank/DDBJ whole genome shotgun (WGS) entry which is preliminary data.</text>
</comment>
<evidence type="ECO:0000259" key="3">
    <source>
        <dbReference type="PROSITE" id="PS50843"/>
    </source>
</evidence>
<dbReference type="InterPro" id="IPR007117">
    <property type="entry name" value="Expansin_CBD"/>
</dbReference>
<dbReference type="InterPro" id="IPR036749">
    <property type="entry name" value="Expansin_CBD_sf"/>
</dbReference>
<dbReference type="Pfam" id="PF01357">
    <property type="entry name" value="Expansin_C"/>
    <property type="match status" value="1"/>
</dbReference>
<evidence type="ECO:0000259" key="2">
    <source>
        <dbReference type="PROSITE" id="PS50842"/>
    </source>
</evidence>
<dbReference type="InterPro" id="IPR007112">
    <property type="entry name" value="Expansin/allergen_DPBB_dom"/>
</dbReference>
<dbReference type="PRINTS" id="PR01225">
    <property type="entry name" value="EXPANSNFAMLY"/>
</dbReference>